<evidence type="ECO:0000256" key="2">
    <source>
        <dbReference type="SAM" id="Phobius"/>
    </source>
</evidence>
<keyword evidence="2" id="KW-1133">Transmembrane helix</keyword>
<organism evidence="3 4">
    <name type="scientific">Nocardiopsis rhodophaea</name>
    <dbReference type="NCBI Taxonomy" id="280238"/>
    <lineage>
        <taxon>Bacteria</taxon>
        <taxon>Bacillati</taxon>
        <taxon>Actinomycetota</taxon>
        <taxon>Actinomycetes</taxon>
        <taxon>Streptosporangiales</taxon>
        <taxon>Nocardiopsidaceae</taxon>
        <taxon>Nocardiopsis</taxon>
    </lineage>
</organism>
<comment type="caution">
    <text evidence="3">The sequence shown here is derived from an EMBL/GenBank/DDBJ whole genome shotgun (WGS) entry which is preliminary data.</text>
</comment>
<dbReference type="Proteomes" id="UP001501585">
    <property type="component" value="Unassembled WGS sequence"/>
</dbReference>
<evidence type="ECO:0008006" key="5">
    <source>
        <dbReference type="Google" id="ProtNLM"/>
    </source>
</evidence>
<feature type="transmembrane region" description="Helical" evidence="2">
    <location>
        <begin position="219"/>
        <end position="239"/>
    </location>
</feature>
<feature type="transmembrane region" description="Helical" evidence="2">
    <location>
        <begin position="188"/>
        <end position="207"/>
    </location>
</feature>
<feature type="transmembrane region" description="Helical" evidence="2">
    <location>
        <begin position="129"/>
        <end position="147"/>
    </location>
</feature>
<name>A0ABN2SE08_9ACTN</name>
<evidence type="ECO:0000256" key="1">
    <source>
        <dbReference type="SAM" id="MobiDB-lite"/>
    </source>
</evidence>
<dbReference type="PANTHER" id="PTHR40761">
    <property type="entry name" value="CONSERVED INTEGRAL MEMBRANE ALANINE VALINE AND LEUCINE RICH PROTEIN-RELATED"/>
    <property type="match status" value="1"/>
</dbReference>
<gene>
    <name evidence="3" type="ORF">GCM10009799_07200</name>
</gene>
<dbReference type="EMBL" id="BAAAPC010000002">
    <property type="protein sequence ID" value="GAA1984325.1"/>
    <property type="molecule type" value="Genomic_DNA"/>
</dbReference>
<feature type="compositionally biased region" description="Low complexity" evidence="1">
    <location>
        <begin position="279"/>
        <end position="305"/>
    </location>
</feature>
<accession>A0ABN2SE08</accession>
<proteinExistence type="predicted"/>
<evidence type="ECO:0000313" key="3">
    <source>
        <dbReference type="EMBL" id="GAA1984325.1"/>
    </source>
</evidence>
<feature type="transmembrane region" description="Helical" evidence="2">
    <location>
        <begin position="69"/>
        <end position="88"/>
    </location>
</feature>
<dbReference type="SUPFAM" id="SSF103481">
    <property type="entry name" value="Multidrug resistance efflux transporter EmrE"/>
    <property type="match status" value="1"/>
</dbReference>
<dbReference type="NCBIfam" id="NF038012">
    <property type="entry name" value="DMT_1"/>
    <property type="match status" value="1"/>
</dbReference>
<feature type="transmembrane region" description="Helical" evidence="2">
    <location>
        <begin position="159"/>
        <end position="182"/>
    </location>
</feature>
<protein>
    <recommendedName>
        <fullName evidence="5">Integral membrane protein</fullName>
    </recommendedName>
</protein>
<feature type="transmembrane region" description="Helical" evidence="2">
    <location>
        <begin position="95"/>
        <end position="117"/>
    </location>
</feature>
<sequence>MIIAVVGALAVAAGAALQERAAVSAPFGISQVHLFRHLMRSRRWMLGLALTGIGIGGHMLALVHAPLILIQPIQTTGLLFAVVLAAFFGKRRLSVAQVLGSGAVTVGLIALLTALPLHAGDPILTSREIVLMPLVCVGGMLLCVLVARFGGASTRAWTFALAGGIGFAVTSALARFVGVGMLDDPASALRPLTVLAVVIGLSGGMIVQNSYRTGHFTLAYATLMISDPMSAAILGVVFFGERLPADPVAATVAVAGALVCAIGVITLARATHARGRATGAAAVNTGPPATGVRAAASAPSATLGAEPPTSDEAGEDAEEPVSR</sequence>
<evidence type="ECO:0000313" key="4">
    <source>
        <dbReference type="Proteomes" id="UP001501585"/>
    </source>
</evidence>
<keyword evidence="2" id="KW-0472">Membrane</keyword>
<keyword evidence="4" id="KW-1185">Reference proteome</keyword>
<feature type="transmembrane region" description="Helical" evidence="2">
    <location>
        <begin position="44"/>
        <end position="63"/>
    </location>
</feature>
<reference evidence="3 4" key="1">
    <citation type="journal article" date="2019" name="Int. J. Syst. Evol. Microbiol.">
        <title>The Global Catalogue of Microorganisms (GCM) 10K type strain sequencing project: providing services to taxonomists for standard genome sequencing and annotation.</title>
        <authorList>
            <consortium name="The Broad Institute Genomics Platform"/>
            <consortium name="The Broad Institute Genome Sequencing Center for Infectious Disease"/>
            <person name="Wu L."/>
            <person name="Ma J."/>
        </authorList>
    </citation>
    <scope>NUCLEOTIDE SEQUENCE [LARGE SCALE GENOMIC DNA]</scope>
    <source>
        <strain evidence="3 4">JCM 15313</strain>
    </source>
</reference>
<feature type="region of interest" description="Disordered" evidence="1">
    <location>
        <begin position="279"/>
        <end position="323"/>
    </location>
</feature>
<dbReference type="InterPro" id="IPR037185">
    <property type="entry name" value="EmrE-like"/>
</dbReference>
<feature type="transmembrane region" description="Helical" evidence="2">
    <location>
        <begin position="245"/>
        <end position="268"/>
    </location>
</feature>
<dbReference type="PANTHER" id="PTHR40761:SF1">
    <property type="entry name" value="CONSERVED INTEGRAL MEMBRANE ALANINE VALINE AND LEUCINE RICH PROTEIN-RELATED"/>
    <property type="match status" value="1"/>
</dbReference>
<keyword evidence="2" id="KW-0812">Transmembrane</keyword>
<feature type="compositionally biased region" description="Acidic residues" evidence="1">
    <location>
        <begin position="312"/>
        <end position="323"/>
    </location>
</feature>